<gene>
    <name evidence="1" type="ORF">LRAMOSA09659</name>
</gene>
<sequence>MRTLAFIRIFTGLSQCRRSCFRPEDYVHGVSGILGWDIPRLDKLDAVWDEFISFLKDFAKMVHGDLDKHSQKNIQISVSEKALSFSLAEALDLGDVYRDLLDIKFHCSCITCQVLKHMVKFDE</sequence>
<accession>A0A077WH95</accession>
<reference evidence="1" key="1">
    <citation type="journal article" date="2014" name="Genome Announc.">
        <title>De novo whole-genome sequence and genome annotation of Lichtheimia ramosa.</title>
        <authorList>
            <person name="Linde J."/>
            <person name="Schwartze V."/>
            <person name="Binder U."/>
            <person name="Lass-Florl C."/>
            <person name="Voigt K."/>
            <person name="Horn F."/>
        </authorList>
    </citation>
    <scope>NUCLEOTIDE SEQUENCE</scope>
    <source>
        <strain evidence="1">JMRC FSU:6197</strain>
    </source>
</reference>
<proteinExistence type="predicted"/>
<evidence type="ECO:0000313" key="1">
    <source>
        <dbReference type="EMBL" id="CDS07136.1"/>
    </source>
</evidence>
<dbReference type="EMBL" id="LK023323">
    <property type="protein sequence ID" value="CDS07136.1"/>
    <property type="molecule type" value="Genomic_DNA"/>
</dbReference>
<dbReference type="AlphaFoldDB" id="A0A077WH95"/>
<protein>
    <submittedName>
        <fullName evidence="1">Uncharacterized protein</fullName>
    </submittedName>
</protein>
<organism evidence="1">
    <name type="scientific">Lichtheimia ramosa</name>
    <dbReference type="NCBI Taxonomy" id="688394"/>
    <lineage>
        <taxon>Eukaryota</taxon>
        <taxon>Fungi</taxon>
        <taxon>Fungi incertae sedis</taxon>
        <taxon>Mucoromycota</taxon>
        <taxon>Mucoromycotina</taxon>
        <taxon>Mucoromycetes</taxon>
        <taxon>Mucorales</taxon>
        <taxon>Lichtheimiaceae</taxon>
        <taxon>Lichtheimia</taxon>
    </lineage>
</organism>
<name>A0A077WH95_9FUNG</name>